<dbReference type="AlphaFoldDB" id="A0AAX6G0K4"/>
<dbReference type="EMBL" id="JANAVB010024486">
    <property type="protein sequence ID" value="KAJ6822224.1"/>
    <property type="molecule type" value="Genomic_DNA"/>
</dbReference>
<protein>
    <submittedName>
        <fullName evidence="1">Uncharacterized protein</fullName>
    </submittedName>
</protein>
<reference evidence="1" key="1">
    <citation type="journal article" date="2023" name="GigaByte">
        <title>Genome assembly of the bearded iris, Iris pallida Lam.</title>
        <authorList>
            <person name="Bruccoleri R.E."/>
            <person name="Oakeley E.J."/>
            <person name="Faust A.M.E."/>
            <person name="Altorfer M."/>
            <person name="Dessus-Babus S."/>
            <person name="Burckhardt D."/>
            <person name="Oertli M."/>
            <person name="Naumann U."/>
            <person name="Petersen F."/>
            <person name="Wong J."/>
        </authorList>
    </citation>
    <scope>NUCLEOTIDE SEQUENCE</scope>
    <source>
        <strain evidence="1">GSM-AAB239-AS_SAM_17_03QT</strain>
    </source>
</reference>
<sequence length="81" mass="9767">MSPFRVCMVAFRPLRPIQCPYKGYLNKDKHTCYWFFDPESSWICTGILGRHRKSLKYYMITSKHKVRVCEAWNGFSYKSLY</sequence>
<proteinExistence type="predicted"/>
<evidence type="ECO:0000313" key="2">
    <source>
        <dbReference type="Proteomes" id="UP001140949"/>
    </source>
</evidence>
<name>A0AAX6G0K4_IRIPA</name>
<organism evidence="1 2">
    <name type="scientific">Iris pallida</name>
    <name type="common">Sweet iris</name>
    <dbReference type="NCBI Taxonomy" id="29817"/>
    <lineage>
        <taxon>Eukaryota</taxon>
        <taxon>Viridiplantae</taxon>
        <taxon>Streptophyta</taxon>
        <taxon>Embryophyta</taxon>
        <taxon>Tracheophyta</taxon>
        <taxon>Spermatophyta</taxon>
        <taxon>Magnoliopsida</taxon>
        <taxon>Liliopsida</taxon>
        <taxon>Asparagales</taxon>
        <taxon>Iridaceae</taxon>
        <taxon>Iridoideae</taxon>
        <taxon>Irideae</taxon>
        <taxon>Iris</taxon>
    </lineage>
</organism>
<reference evidence="1" key="2">
    <citation type="submission" date="2023-04" db="EMBL/GenBank/DDBJ databases">
        <authorList>
            <person name="Bruccoleri R.E."/>
            <person name="Oakeley E.J."/>
            <person name="Faust A.-M."/>
            <person name="Dessus-Babus S."/>
            <person name="Altorfer M."/>
            <person name="Burckhardt D."/>
            <person name="Oertli M."/>
            <person name="Naumann U."/>
            <person name="Petersen F."/>
            <person name="Wong J."/>
        </authorList>
    </citation>
    <scope>NUCLEOTIDE SEQUENCE</scope>
    <source>
        <strain evidence="1">GSM-AAB239-AS_SAM_17_03QT</strain>
        <tissue evidence="1">Leaf</tissue>
    </source>
</reference>
<gene>
    <name evidence="1" type="ORF">M6B38_390345</name>
</gene>
<keyword evidence="2" id="KW-1185">Reference proteome</keyword>
<evidence type="ECO:0000313" key="1">
    <source>
        <dbReference type="EMBL" id="KAJ6822224.1"/>
    </source>
</evidence>
<comment type="caution">
    <text evidence="1">The sequence shown here is derived from an EMBL/GenBank/DDBJ whole genome shotgun (WGS) entry which is preliminary data.</text>
</comment>
<dbReference type="Proteomes" id="UP001140949">
    <property type="component" value="Unassembled WGS sequence"/>
</dbReference>
<accession>A0AAX6G0K4</accession>